<dbReference type="GO" id="GO:0008270">
    <property type="term" value="F:zinc ion binding"/>
    <property type="evidence" value="ECO:0007669"/>
    <property type="project" value="InterPro"/>
</dbReference>
<dbReference type="Proteomes" id="UP000485562">
    <property type="component" value="Unassembled WGS sequence"/>
</dbReference>
<reference evidence="5" key="1">
    <citation type="submission" date="2017-02" db="EMBL/GenBank/DDBJ databases">
        <title>Delving into the versatile metabolic prowess of the omnipresent phylum Bacteroidetes.</title>
        <authorList>
            <person name="Nobu M.K."/>
            <person name="Mei R."/>
            <person name="Narihiro T."/>
            <person name="Kuroda K."/>
            <person name="Liu W.-T."/>
        </authorList>
    </citation>
    <scope>NUCLEOTIDE SEQUENCE</scope>
    <source>
        <strain evidence="5">ADurb.Bin131</strain>
    </source>
</reference>
<feature type="active site" description="Proton donor/acceptor" evidence="2">
    <location>
        <position position="355"/>
    </location>
</feature>
<feature type="domain" description="Dockerin" evidence="3">
    <location>
        <begin position="465"/>
        <end position="525"/>
    </location>
</feature>
<dbReference type="GO" id="GO:0000272">
    <property type="term" value="P:polysaccharide catabolic process"/>
    <property type="evidence" value="ECO:0007669"/>
    <property type="project" value="InterPro"/>
</dbReference>
<keyword evidence="5" id="KW-0378">Hydrolase</keyword>
<protein>
    <submittedName>
        <fullName evidence="5">Carboxypeptidase T</fullName>
        <ecNumber evidence="5">3.4.17.18</ecNumber>
    </submittedName>
</protein>
<dbReference type="GO" id="GO:0016485">
    <property type="term" value="P:protein processing"/>
    <property type="evidence" value="ECO:0007669"/>
    <property type="project" value="TreeGrafter"/>
</dbReference>
<dbReference type="PROSITE" id="PS00132">
    <property type="entry name" value="CARBOXYPEPT_ZN_1"/>
    <property type="match status" value="1"/>
</dbReference>
<dbReference type="PANTHER" id="PTHR11532">
    <property type="entry name" value="PROTEASE M14 CARBOXYPEPTIDASE"/>
    <property type="match status" value="1"/>
</dbReference>
<proteinExistence type="inferred from homology"/>
<dbReference type="InterPro" id="IPR050753">
    <property type="entry name" value="Peptidase_M14_domain"/>
</dbReference>
<comment type="similarity">
    <text evidence="1 2">Belongs to the peptidase M14 family.</text>
</comment>
<dbReference type="SUPFAM" id="SSF53187">
    <property type="entry name" value="Zn-dependent exopeptidases"/>
    <property type="match status" value="1"/>
</dbReference>
<keyword evidence="5" id="KW-0645">Protease</keyword>
<accession>A0A1V6C5N0</accession>
<name>A0A1V6C5N0_UNCT6</name>
<dbReference type="EMBL" id="MWDQ01000139">
    <property type="protein sequence ID" value="OQB72154.1"/>
    <property type="molecule type" value="Genomic_DNA"/>
</dbReference>
<gene>
    <name evidence="5" type="primary">cpt</name>
    <name evidence="5" type="ORF">BWX89_01459</name>
</gene>
<dbReference type="Gene3D" id="3.40.630.10">
    <property type="entry name" value="Zn peptidases"/>
    <property type="match status" value="1"/>
</dbReference>
<sequence length="525" mass="59988">MRSLILMLAIILLVKGVYPATEDDYFSVMGEVYFRFQNPANTSLVNEISKIVSISKVTSEWIYAYANEKEFRRFVSLDIPYDVLEHPGFMVAYNAAAKFSFETTNTEYPSYPEYIERMNQFQASYPDICSLQDIGTSVQGRKILCVKITGQTDYFFKPRVFLSSTIHGNEPVGYVMMLYFIDFLLSNYGIDSVVTSIVDRTEIWINPLSNPDGTYWAGDETVFGARRYNANSVDLNRNFPDPAEGEHPDGNQYQPETTAMMDFASIIKPILSANFHCGAEVVNYPWDTFERLHPDNDWFISISRHYVDTVHLNSPGQYMDDLNNGITNGYQWYRITGGRQDYMNYFQQCREITVELSNSFFPATPYTYWTYNKDAIIGLITESFTGICGVVQCKEGYPLQTKVEIPERDFDNSFVFSEKQTGRFFRLLPHGRYNVRFSSAYHYPEILEDISVDSGFLNVVNVSLEHAESGDISADRVIDITDVILCLRIAIGLEPSDLKTSDTNNDGITDIDDVILILRMSIGLR</sequence>
<dbReference type="GO" id="GO:0006518">
    <property type="term" value="P:peptide metabolic process"/>
    <property type="evidence" value="ECO:0007669"/>
    <property type="project" value="TreeGrafter"/>
</dbReference>
<dbReference type="InterPro" id="IPR057246">
    <property type="entry name" value="CARBOXYPEPT_ZN_1"/>
</dbReference>
<dbReference type="Pfam" id="PF00246">
    <property type="entry name" value="Peptidase_M14"/>
    <property type="match status" value="1"/>
</dbReference>
<dbReference type="InterPro" id="IPR000834">
    <property type="entry name" value="Peptidase_M14"/>
</dbReference>
<dbReference type="PROSITE" id="PS51766">
    <property type="entry name" value="DOCKERIN"/>
    <property type="match status" value="1"/>
</dbReference>
<dbReference type="InterPro" id="IPR036439">
    <property type="entry name" value="Dockerin_dom_sf"/>
</dbReference>
<dbReference type="InterPro" id="IPR016134">
    <property type="entry name" value="Dockerin_dom"/>
</dbReference>
<dbReference type="GO" id="GO:0004181">
    <property type="term" value="F:metallocarboxypeptidase activity"/>
    <property type="evidence" value="ECO:0007669"/>
    <property type="project" value="InterPro"/>
</dbReference>
<evidence type="ECO:0000256" key="1">
    <source>
        <dbReference type="ARBA" id="ARBA00005988"/>
    </source>
</evidence>
<comment type="caution">
    <text evidence="5">The sequence shown here is derived from an EMBL/GenBank/DDBJ whole genome shotgun (WGS) entry which is preliminary data.</text>
</comment>
<dbReference type="CDD" id="cd14256">
    <property type="entry name" value="Dockerin_I"/>
    <property type="match status" value="1"/>
</dbReference>
<dbReference type="AlphaFoldDB" id="A0A1V6C5N0"/>
<evidence type="ECO:0000313" key="5">
    <source>
        <dbReference type="EMBL" id="OQB72154.1"/>
    </source>
</evidence>
<dbReference type="GO" id="GO:0005615">
    <property type="term" value="C:extracellular space"/>
    <property type="evidence" value="ECO:0007669"/>
    <property type="project" value="TreeGrafter"/>
</dbReference>
<dbReference type="EC" id="3.4.17.18" evidence="5"/>
<dbReference type="SUPFAM" id="SSF63446">
    <property type="entry name" value="Type I dockerin domain"/>
    <property type="match status" value="1"/>
</dbReference>
<dbReference type="PRINTS" id="PR00765">
    <property type="entry name" value="CRBOXYPTASEA"/>
</dbReference>
<dbReference type="PANTHER" id="PTHR11532:SF57">
    <property type="entry name" value="CARBOXYPEPTIDASE D, B"/>
    <property type="match status" value="1"/>
</dbReference>
<feature type="domain" description="Peptidase M14" evidence="4">
    <location>
        <begin position="107"/>
        <end position="383"/>
    </location>
</feature>
<keyword evidence="5" id="KW-0121">Carboxypeptidase</keyword>
<dbReference type="Gene3D" id="1.10.1330.10">
    <property type="entry name" value="Dockerin domain"/>
    <property type="match status" value="1"/>
</dbReference>
<organism evidence="5">
    <name type="scientific">candidate division TA06 bacterium ADurb.Bin131</name>
    <dbReference type="NCBI Taxonomy" id="1852827"/>
    <lineage>
        <taxon>Bacteria</taxon>
        <taxon>Bacteria division TA06</taxon>
    </lineage>
</organism>
<dbReference type="SMART" id="SM00631">
    <property type="entry name" value="Zn_pept"/>
    <property type="match status" value="1"/>
</dbReference>
<dbReference type="CDD" id="cd18173">
    <property type="entry name" value="M14_CP_bacteria"/>
    <property type="match status" value="1"/>
</dbReference>
<evidence type="ECO:0000259" key="3">
    <source>
        <dbReference type="PROSITE" id="PS51766"/>
    </source>
</evidence>
<evidence type="ECO:0000259" key="4">
    <source>
        <dbReference type="PROSITE" id="PS52035"/>
    </source>
</evidence>
<dbReference type="PROSITE" id="PS52035">
    <property type="entry name" value="PEPTIDASE_M14"/>
    <property type="match status" value="1"/>
</dbReference>
<evidence type="ECO:0000256" key="2">
    <source>
        <dbReference type="PROSITE-ProRule" id="PRU01379"/>
    </source>
</evidence>